<accession>A0A0G1Z2X7</accession>
<dbReference type="AlphaFoldDB" id="A0A0G1Z2X7"/>
<comment type="caution">
    <text evidence="1">The sequence shown here is derived from an EMBL/GenBank/DDBJ whole genome shotgun (WGS) entry which is preliminary data.</text>
</comment>
<evidence type="ECO:0000313" key="2">
    <source>
        <dbReference type="Proteomes" id="UP000034588"/>
    </source>
</evidence>
<protein>
    <submittedName>
        <fullName evidence="1">Uncharacterized protein</fullName>
    </submittedName>
</protein>
<reference evidence="1 2" key="1">
    <citation type="journal article" date="2015" name="Nature">
        <title>rRNA introns, odd ribosomes, and small enigmatic genomes across a large radiation of phyla.</title>
        <authorList>
            <person name="Brown C.T."/>
            <person name="Hug L.A."/>
            <person name="Thomas B.C."/>
            <person name="Sharon I."/>
            <person name="Castelle C.J."/>
            <person name="Singh A."/>
            <person name="Wilkins M.J."/>
            <person name="Williams K.H."/>
            <person name="Banfield J.F."/>
        </authorList>
    </citation>
    <scope>NUCLEOTIDE SEQUENCE [LARGE SCALE GENOMIC DNA]</scope>
</reference>
<gene>
    <name evidence="1" type="ORF">UY48_C0005G0060</name>
</gene>
<proteinExistence type="predicted"/>
<dbReference type="Proteomes" id="UP000034588">
    <property type="component" value="Unassembled WGS sequence"/>
</dbReference>
<dbReference type="PROSITE" id="PS51257">
    <property type="entry name" value="PROKAR_LIPOPROTEIN"/>
    <property type="match status" value="1"/>
</dbReference>
<sequence>MRYLFFMSIALLLACGGTEESQIAAEPPEDTEVIEPATLSCIELSISCESCSNVTDQLLCNLQVTANDEDACEAANDYFYETCVIDPCAELAELCAVCPEGSYVPTLCQTVLGVGDPDLCTTEYEYFADCLDS</sequence>
<evidence type="ECO:0000313" key="1">
    <source>
        <dbReference type="EMBL" id="KKW13104.1"/>
    </source>
</evidence>
<organism evidence="1 2">
    <name type="scientific">Candidatus Gottesmanbacteria bacterium GW2011_GWB1_49_7</name>
    <dbReference type="NCBI Taxonomy" id="1618448"/>
    <lineage>
        <taxon>Bacteria</taxon>
        <taxon>Candidatus Gottesmaniibacteriota</taxon>
    </lineage>
</organism>
<name>A0A0G1Z2X7_9BACT</name>
<dbReference type="EMBL" id="LCQD01000005">
    <property type="protein sequence ID" value="KKW13104.1"/>
    <property type="molecule type" value="Genomic_DNA"/>
</dbReference>